<feature type="chain" id="PRO_5016109609" evidence="8">
    <location>
        <begin position="22"/>
        <end position="313"/>
    </location>
</feature>
<feature type="domain" description="ABC transmembrane type-1" evidence="9">
    <location>
        <begin position="99"/>
        <end position="296"/>
    </location>
</feature>
<keyword evidence="6 7" id="KW-0472">Membrane</keyword>
<sequence>MQKLLLRRALLAIGLILAASAAIFALISAAPGNVAALIAERAAGPGASAQMIARIANDLGLNDPLPMRYGAWLADAFMGDFGTSLRTGKPIAEEFAKRIPITGALLAGGGFIALLLSLGMGLVGAASNGGPVDRILHGFSLIGASTPNFFVAAMLVIVFSVWLGLVPAFGVRGFTGWILPWLTIALFPACVLARVVRVNLQEVMARPFATTGFAKGYTRGGVLVREALPNIAVPYVTTFGAQFTLMIIGSIVVETVFALRGIGSFFIDAIRFRDFIGMQASLLLFVVFFVSVNFIADFVCMLIDPRLRRAKGA</sequence>
<dbReference type="InterPro" id="IPR000515">
    <property type="entry name" value="MetI-like"/>
</dbReference>
<evidence type="ECO:0000256" key="6">
    <source>
        <dbReference type="ARBA" id="ARBA00023136"/>
    </source>
</evidence>
<protein>
    <submittedName>
        <fullName evidence="10">ABC transporter permease</fullName>
    </submittedName>
</protein>
<keyword evidence="5 7" id="KW-1133">Transmembrane helix</keyword>
<dbReference type="Proteomes" id="UP000249769">
    <property type="component" value="Unassembled WGS sequence"/>
</dbReference>
<organism evidence="10 11">
    <name type="scientific">Agrobacterium fabrum</name>
    <dbReference type="NCBI Taxonomy" id="1176649"/>
    <lineage>
        <taxon>Bacteria</taxon>
        <taxon>Pseudomonadati</taxon>
        <taxon>Pseudomonadota</taxon>
        <taxon>Alphaproteobacteria</taxon>
        <taxon>Hyphomicrobiales</taxon>
        <taxon>Rhizobiaceae</taxon>
        <taxon>Rhizobium/Agrobacterium group</taxon>
        <taxon>Agrobacterium</taxon>
        <taxon>Agrobacterium tumefaciens complex</taxon>
    </lineage>
</organism>
<keyword evidence="3" id="KW-1003">Cell membrane</keyword>
<evidence type="ECO:0000256" key="5">
    <source>
        <dbReference type="ARBA" id="ARBA00022989"/>
    </source>
</evidence>
<dbReference type="InterPro" id="IPR045621">
    <property type="entry name" value="BPD_transp_1_N"/>
</dbReference>
<comment type="subcellular location">
    <subcellularLocation>
        <location evidence="1 7">Cell membrane</location>
        <topology evidence="1 7">Multi-pass membrane protein</topology>
    </subcellularLocation>
</comment>
<proteinExistence type="inferred from homology"/>
<dbReference type="Gene3D" id="1.10.3720.10">
    <property type="entry name" value="MetI-like"/>
    <property type="match status" value="1"/>
</dbReference>
<dbReference type="AlphaFoldDB" id="A0A2W5FGU6"/>
<evidence type="ECO:0000259" key="9">
    <source>
        <dbReference type="PROSITE" id="PS50928"/>
    </source>
</evidence>
<evidence type="ECO:0000256" key="4">
    <source>
        <dbReference type="ARBA" id="ARBA00022692"/>
    </source>
</evidence>
<dbReference type="GO" id="GO:0055085">
    <property type="term" value="P:transmembrane transport"/>
    <property type="evidence" value="ECO:0007669"/>
    <property type="project" value="InterPro"/>
</dbReference>
<dbReference type="Pfam" id="PF00528">
    <property type="entry name" value="BPD_transp_1"/>
    <property type="match status" value="1"/>
</dbReference>
<dbReference type="CDD" id="cd06261">
    <property type="entry name" value="TM_PBP2"/>
    <property type="match status" value="1"/>
</dbReference>
<evidence type="ECO:0000313" key="10">
    <source>
        <dbReference type="EMBL" id="PZP53534.1"/>
    </source>
</evidence>
<comment type="caution">
    <text evidence="10">The sequence shown here is derived from an EMBL/GenBank/DDBJ whole genome shotgun (WGS) entry which is preliminary data.</text>
</comment>
<dbReference type="PANTHER" id="PTHR43163:SF6">
    <property type="entry name" value="DIPEPTIDE TRANSPORT SYSTEM PERMEASE PROTEIN DPPB-RELATED"/>
    <property type="match status" value="1"/>
</dbReference>
<dbReference type="PROSITE" id="PS51318">
    <property type="entry name" value="TAT"/>
    <property type="match status" value="1"/>
</dbReference>
<evidence type="ECO:0000256" key="1">
    <source>
        <dbReference type="ARBA" id="ARBA00004651"/>
    </source>
</evidence>
<comment type="similarity">
    <text evidence="7">Belongs to the binding-protein-dependent transport system permease family.</text>
</comment>
<feature type="transmembrane region" description="Helical" evidence="7">
    <location>
        <begin position="104"/>
        <end position="126"/>
    </location>
</feature>
<dbReference type="PROSITE" id="PS50928">
    <property type="entry name" value="ABC_TM1"/>
    <property type="match status" value="1"/>
</dbReference>
<feature type="transmembrane region" description="Helical" evidence="7">
    <location>
        <begin position="138"/>
        <end position="165"/>
    </location>
</feature>
<evidence type="ECO:0000256" key="7">
    <source>
        <dbReference type="RuleBase" id="RU363032"/>
    </source>
</evidence>
<accession>A0A2W5FGU6</accession>
<evidence type="ECO:0000256" key="3">
    <source>
        <dbReference type="ARBA" id="ARBA00022475"/>
    </source>
</evidence>
<feature type="signal peptide" evidence="8">
    <location>
        <begin position="1"/>
        <end position="21"/>
    </location>
</feature>
<dbReference type="EMBL" id="QFOL01000015">
    <property type="protein sequence ID" value="PZP53534.1"/>
    <property type="molecule type" value="Genomic_DNA"/>
</dbReference>
<keyword evidence="8" id="KW-0732">Signal</keyword>
<feature type="transmembrane region" description="Helical" evidence="7">
    <location>
        <begin position="282"/>
        <end position="303"/>
    </location>
</feature>
<dbReference type="GO" id="GO:0005886">
    <property type="term" value="C:plasma membrane"/>
    <property type="evidence" value="ECO:0007669"/>
    <property type="project" value="UniProtKB-SubCell"/>
</dbReference>
<dbReference type="PANTHER" id="PTHR43163">
    <property type="entry name" value="DIPEPTIDE TRANSPORT SYSTEM PERMEASE PROTEIN DPPB-RELATED"/>
    <property type="match status" value="1"/>
</dbReference>
<evidence type="ECO:0000256" key="8">
    <source>
        <dbReference type="SAM" id="SignalP"/>
    </source>
</evidence>
<feature type="transmembrane region" description="Helical" evidence="7">
    <location>
        <begin position="243"/>
        <end position="262"/>
    </location>
</feature>
<reference evidence="10 11" key="1">
    <citation type="submission" date="2017-08" db="EMBL/GenBank/DDBJ databases">
        <title>Infants hospitalized years apart are colonized by the same room-sourced microbial strains.</title>
        <authorList>
            <person name="Brooks B."/>
            <person name="Olm M.R."/>
            <person name="Firek B.A."/>
            <person name="Baker R."/>
            <person name="Thomas B.C."/>
            <person name="Morowitz M.J."/>
            <person name="Banfield J.F."/>
        </authorList>
    </citation>
    <scope>NUCLEOTIDE SEQUENCE [LARGE SCALE GENOMIC DNA]</scope>
    <source>
        <strain evidence="10">S2_009_000_R2_73</strain>
    </source>
</reference>
<gene>
    <name evidence="10" type="ORF">DI595_03125</name>
</gene>
<keyword evidence="4 7" id="KW-0812">Transmembrane</keyword>
<name>A0A2W5FGU6_9HYPH</name>
<evidence type="ECO:0000313" key="11">
    <source>
        <dbReference type="Proteomes" id="UP000249769"/>
    </source>
</evidence>
<dbReference type="Pfam" id="PF19300">
    <property type="entry name" value="BPD_transp_1_N"/>
    <property type="match status" value="1"/>
</dbReference>
<dbReference type="InterPro" id="IPR035906">
    <property type="entry name" value="MetI-like_sf"/>
</dbReference>
<evidence type="ECO:0000256" key="2">
    <source>
        <dbReference type="ARBA" id="ARBA00022448"/>
    </source>
</evidence>
<dbReference type="SUPFAM" id="SSF161098">
    <property type="entry name" value="MetI-like"/>
    <property type="match status" value="1"/>
</dbReference>
<feature type="transmembrane region" description="Helical" evidence="7">
    <location>
        <begin position="177"/>
        <end position="196"/>
    </location>
</feature>
<dbReference type="InterPro" id="IPR006311">
    <property type="entry name" value="TAT_signal"/>
</dbReference>
<keyword evidence="2 7" id="KW-0813">Transport</keyword>